<keyword evidence="6 7" id="KW-0472">Membrane</keyword>
<gene>
    <name evidence="11" type="ORF">AVDCRST_MAG68-3241</name>
</gene>
<feature type="domain" description="Mechanosensitive ion channel MscS C-terminal" evidence="9">
    <location>
        <begin position="193"/>
        <end position="281"/>
    </location>
</feature>
<dbReference type="EMBL" id="CADCTW010000156">
    <property type="protein sequence ID" value="CAA9345298.1"/>
    <property type="molecule type" value="Genomic_DNA"/>
</dbReference>
<accession>A0A6J4LYK3</accession>
<dbReference type="Gene3D" id="2.30.30.60">
    <property type="match status" value="1"/>
</dbReference>
<evidence type="ECO:0000256" key="7">
    <source>
        <dbReference type="SAM" id="Phobius"/>
    </source>
</evidence>
<dbReference type="InterPro" id="IPR023408">
    <property type="entry name" value="MscS_beta-dom_sf"/>
</dbReference>
<name>A0A6J4LYK3_9BACT</name>
<feature type="transmembrane region" description="Helical" evidence="7">
    <location>
        <begin position="78"/>
        <end position="100"/>
    </location>
</feature>
<evidence type="ECO:0000256" key="5">
    <source>
        <dbReference type="ARBA" id="ARBA00022989"/>
    </source>
</evidence>
<feature type="domain" description="Mechanosensitive ion channel transmembrane helices 2/3" evidence="10">
    <location>
        <begin position="85"/>
        <end position="122"/>
    </location>
</feature>
<dbReference type="Pfam" id="PF00924">
    <property type="entry name" value="MS_channel_2nd"/>
    <property type="match status" value="1"/>
</dbReference>
<dbReference type="InterPro" id="IPR011014">
    <property type="entry name" value="MscS_channel_TM-2"/>
</dbReference>
<dbReference type="InterPro" id="IPR010920">
    <property type="entry name" value="LSM_dom_sf"/>
</dbReference>
<dbReference type="Pfam" id="PF21088">
    <property type="entry name" value="MS_channel_1st"/>
    <property type="match status" value="1"/>
</dbReference>
<dbReference type="Gene3D" id="1.10.287.1260">
    <property type="match status" value="1"/>
</dbReference>
<organism evidence="11">
    <name type="scientific">uncultured Gemmatimonadota bacterium</name>
    <dbReference type="NCBI Taxonomy" id="203437"/>
    <lineage>
        <taxon>Bacteria</taxon>
        <taxon>Pseudomonadati</taxon>
        <taxon>Gemmatimonadota</taxon>
        <taxon>environmental samples</taxon>
    </lineage>
</organism>
<evidence type="ECO:0000256" key="1">
    <source>
        <dbReference type="ARBA" id="ARBA00004651"/>
    </source>
</evidence>
<dbReference type="InterPro" id="IPR006685">
    <property type="entry name" value="MscS_channel_2nd"/>
</dbReference>
<dbReference type="SUPFAM" id="SSF82861">
    <property type="entry name" value="Mechanosensitive channel protein MscS (YggB), transmembrane region"/>
    <property type="match status" value="1"/>
</dbReference>
<dbReference type="FunFam" id="2.30.30.60:FF:000001">
    <property type="entry name" value="MscS Mechanosensitive ion channel"/>
    <property type="match status" value="1"/>
</dbReference>
<evidence type="ECO:0000256" key="3">
    <source>
        <dbReference type="ARBA" id="ARBA00022475"/>
    </source>
</evidence>
<feature type="transmembrane region" description="Helical" evidence="7">
    <location>
        <begin position="30"/>
        <end position="48"/>
    </location>
</feature>
<dbReference type="GO" id="GO:0005886">
    <property type="term" value="C:plasma membrane"/>
    <property type="evidence" value="ECO:0007669"/>
    <property type="project" value="UniProtKB-SubCell"/>
</dbReference>
<evidence type="ECO:0000256" key="4">
    <source>
        <dbReference type="ARBA" id="ARBA00022692"/>
    </source>
</evidence>
<dbReference type="AlphaFoldDB" id="A0A6J4LYK3"/>
<keyword evidence="5 7" id="KW-1133">Transmembrane helix</keyword>
<dbReference type="PANTHER" id="PTHR30460">
    <property type="entry name" value="MODERATE CONDUCTANCE MECHANOSENSITIVE CHANNEL YBIO"/>
    <property type="match status" value="1"/>
</dbReference>
<comment type="similarity">
    <text evidence="2">Belongs to the MscS (TC 1.A.23) family.</text>
</comment>
<keyword evidence="3" id="KW-1003">Cell membrane</keyword>
<dbReference type="SUPFAM" id="SSF50182">
    <property type="entry name" value="Sm-like ribonucleoproteins"/>
    <property type="match status" value="1"/>
</dbReference>
<dbReference type="GO" id="GO:0008381">
    <property type="term" value="F:mechanosensitive monoatomic ion channel activity"/>
    <property type="evidence" value="ECO:0007669"/>
    <property type="project" value="InterPro"/>
</dbReference>
<evidence type="ECO:0000313" key="11">
    <source>
        <dbReference type="EMBL" id="CAA9345298.1"/>
    </source>
</evidence>
<dbReference type="PANTHER" id="PTHR30460:SF0">
    <property type="entry name" value="MODERATE CONDUCTANCE MECHANOSENSITIVE CHANNEL YBIO"/>
    <property type="match status" value="1"/>
</dbReference>
<proteinExistence type="inferred from homology"/>
<sequence>MLQTDTVAALLPRARREWGDLFNWPELTATGLRVFGALVVAAIAYYALEAVLRRVERTAEKDGIITVQEQRTRTLVSLLRSVGTVVIGVVTLFMVLGALGLQLGPLLAGAGVVGLAVSFGAQSLVKDVISGLFILLENQFGVGDVVRLEGVSGSVERMTLRVVVLRDVHGVVHIVPNGEIKKVSNLTRGWARVVLDVGVAYKEDPDRVMEVMRDEGRKLWEDPQWRPLMLEEAQVPGIESFGESGVNVRMWLKVLPLKQWDVAREVRRRLKYRFDAEGIEIPFPHQTVYWGEGQSPAEIAALAGARAQTTGEKGAVNAEG</sequence>
<keyword evidence="4 7" id="KW-0812">Transmembrane</keyword>
<dbReference type="InterPro" id="IPR049278">
    <property type="entry name" value="MS_channel_C"/>
</dbReference>
<evidence type="ECO:0000256" key="6">
    <source>
        <dbReference type="ARBA" id="ARBA00023136"/>
    </source>
</evidence>
<dbReference type="InterPro" id="IPR011066">
    <property type="entry name" value="MscS_channel_C_sf"/>
</dbReference>
<dbReference type="InterPro" id="IPR049142">
    <property type="entry name" value="MS_channel_1st"/>
</dbReference>
<feature type="domain" description="Mechanosensitive ion channel MscS" evidence="8">
    <location>
        <begin position="124"/>
        <end position="188"/>
    </location>
</feature>
<reference evidence="11" key="1">
    <citation type="submission" date="2020-02" db="EMBL/GenBank/DDBJ databases">
        <authorList>
            <person name="Meier V. D."/>
        </authorList>
    </citation>
    <scope>NUCLEOTIDE SEQUENCE</scope>
    <source>
        <strain evidence="11">AVDCRST_MAG68</strain>
    </source>
</reference>
<evidence type="ECO:0000259" key="9">
    <source>
        <dbReference type="Pfam" id="PF21082"/>
    </source>
</evidence>
<protein>
    <submittedName>
        <fullName evidence="11">Potassium efflux system KefA protein / Small-conductance mechanosensitive channel</fullName>
    </submittedName>
</protein>
<dbReference type="Gene3D" id="3.30.70.100">
    <property type="match status" value="1"/>
</dbReference>
<dbReference type="InterPro" id="IPR045276">
    <property type="entry name" value="YbiO_bact"/>
</dbReference>
<comment type="subcellular location">
    <subcellularLocation>
        <location evidence="1">Cell membrane</location>
        <topology evidence="1">Multi-pass membrane protein</topology>
    </subcellularLocation>
</comment>
<evidence type="ECO:0000256" key="2">
    <source>
        <dbReference type="ARBA" id="ARBA00008017"/>
    </source>
</evidence>
<dbReference type="SUPFAM" id="SSF82689">
    <property type="entry name" value="Mechanosensitive channel protein MscS (YggB), C-terminal domain"/>
    <property type="match status" value="1"/>
</dbReference>
<dbReference type="Pfam" id="PF21082">
    <property type="entry name" value="MS_channel_3rd"/>
    <property type="match status" value="1"/>
</dbReference>
<evidence type="ECO:0000259" key="8">
    <source>
        <dbReference type="Pfam" id="PF00924"/>
    </source>
</evidence>
<evidence type="ECO:0000259" key="10">
    <source>
        <dbReference type="Pfam" id="PF21088"/>
    </source>
</evidence>